<dbReference type="PANTHER" id="PTHR45615">
    <property type="entry name" value="MYOSIN HEAVY CHAIN, NON-MUSCLE"/>
    <property type="match status" value="1"/>
</dbReference>
<evidence type="ECO:0000313" key="4">
    <source>
        <dbReference type="EMBL" id="RAI00138.1"/>
    </source>
</evidence>
<dbReference type="GO" id="GO:0008233">
    <property type="term" value="F:peptidase activity"/>
    <property type="evidence" value="ECO:0007669"/>
    <property type="project" value="InterPro"/>
</dbReference>
<evidence type="ECO:0000313" key="5">
    <source>
        <dbReference type="Proteomes" id="UP000249590"/>
    </source>
</evidence>
<feature type="compositionally biased region" description="Basic and acidic residues" evidence="2">
    <location>
        <begin position="854"/>
        <end position="863"/>
    </location>
</feature>
<feature type="coiled-coil region" evidence="1">
    <location>
        <begin position="575"/>
        <end position="684"/>
    </location>
</feature>
<dbReference type="Gene3D" id="3.30.1380.10">
    <property type="match status" value="1"/>
</dbReference>
<feature type="domain" description="Peptidase M15C" evidence="3">
    <location>
        <begin position="491"/>
        <end position="550"/>
    </location>
</feature>
<accession>A0A8B2NQ58</accession>
<evidence type="ECO:0000259" key="3">
    <source>
        <dbReference type="Pfam" id="PF13539"/>
    </source>
</evidence>
<keyword evidence="1" id="KW-0175">Coiled coil</keyword>
<dbReference type="AlphaFoldDB" id="A0A8B2NQ58"/>
<dbReference type="SUPFAM" id="SSF55166">
    <property type="entry name" value="Hedgehog/DD-peptidase"/>
    <property type="match status" value="1"/>
</dbReference>
<organism evidence="4 5">
    <name type="scientific">Acuticoccus sediminis</name>
    <dbReference type="NCBI Taxonomy" id="2184697"/>
    <lineage>
        <taxon>Bacteria</taxon>
        <taxon>Pseudomonadati</taxon>
        <taxon>Pseudomonadota</taxon>
        <taxon>Alphaproteobacteria</taxon>
        <taxon>Hyphomicrobiales</taxon>
        <taxon>Amorphaceae</taxon>
        <taxon>Acuticoccus</taxon>
    </lineage>
</organism>
<dbReference type="RefSeq" id="WP_111348747.1">
    <property type="nucleotide sequence ID" value="NZ_QHHQ01000004.1"/>
</dbReference>
<feature type="region of interest" description="Disordered" evidence="2">
    <location>
        <begin position="828"/>
        <end position="874"/>
    </location>
</feature>
<feature type="compositionally biased region" description="Polar residues" evidence="2">
    <location>
        <begin position="409"/>
        <end position="427"/>
    </location>
</feature>
<reference evidence="4 5" key="1">
    <citation type="submission" date="2018-05" db="EMBL/GenBank/DDBJ databases">
        <title>Acuticoccus sediminis sp. nov., isolated from deep-sea sediment of Indian Ocean.</title>
        <authorList>
            <person name="Liu X."/>
            <person name="Lai Q."/>
            <person name="Du Y."/>
            <person name="Sun F."/>
            <person name="Zhang X."/>
            <person name="Wang S."/>
            <person name="Shao Z."/>
        </authorList>
    </citation>
    <scope>NUCLEOTIDE SEQUENCE [LARGE SCALE GENOMIC DNA]</scope>
    <source>
        <strain evidence="4 5">PTG4-2</strain>
    </source>
</reference>
<dbReference type="EMBL" id="QHHQ01000004">
    <property type="protein sequence ID" value="RAI00138.1"/>
    <property type="molecule type" value="Genomic_DNA"/>
</dbReference>
<proteinExistence type="predicted"/>
<protein>
    <recommendedName>
        <fullName evidence="3">Peptidase M15C domain-containing protein</fullName>
    </recommendedName>
</protein>
<keyword evidence="5" id="KW-1185">Reference proteome</keyword>
<dbReference type="PANTHER" id="PTHR45615:SF80">
    <property type="entry name" value="GRIP DOMAIN-CONTAINING PROTEIN"/>
    <property type="match status" value="1"/>
</dbReference>
<dbReference type="InterPro" id="IPR039561">
    <property type="entry name" value="Peptidase_M15C"/>
</dbReference>
<sequence length="874" mass="92654">MADDSERLAILVEGRVADFEKALKSVERKVDKMGKGVNDNMKGVERASKRAADVMEREFAQATTGVSRKLAALRNGFGDARNLLGGLGPAAGLAGLAGGVGAGAAISQINRTTAAIAAMADAAKRAGISFEAFQELGYAFSRERVSIDALTDGIKELQLRADEFAVTGKGSAAEAFTRLGYGADELAAKLKDPQELFLDIIKRLEGFDRAAQIRIADEIFGGTGGEQFVQLLDAGEGKLRANIQRARDLGIVLSSDVADRAAEVNNAFTEMSAIIESRVNAALTNTSSWVLKIGRNIATWEAAAEKFLSALGNTDSNRSLNQWLIAMGIADTSGVTLLDPDLKATAVAKQTERVEQLQSQWQAANDEVQRLEDADAGATAIDAARRQAALLTDELSRANAQLQKLSTTAPTSVTVHPSPTGSTTASGLPQPIEGTMGAHGQRLVRISTASGQSAMVNAEHARSFQGLIDDLERQGYQIRSLGGYNNRNIAGTNTLSNHAFGNAIDINPAQNPMGDRLVTDLPVNVAELARKHGLEWGGSWQSRKDAMHFEAPGSGTERELQRAAQSAETDRAKVADDAMRQAEALARVNEELARELEIENKRAELQAAGFDQDAINNALDEEALVREKLNQLKAAGIEVDAQQEEKIRALVSQLFELRDATDQAAAAQQKLEQAQQDVGAAAQAIGQPILDTLLSLGDGAEDAGEKFKQLAKQIANMVLQGALFGQGPLGNLFGGGLLGGLLGRASGGPVRAGQPYMVGEQGKELFVPGANGTILDANRTKSMMDRMMTPSMAGASASAPGSGIEKLVIEIASRFDADGGFDSAVERTAGPIARAESRKASDRVARSVPSISDARSHDKETRKTRTLRGWGVPD</sequence>
<feature type="coiled-coil region" evidence="1">
    <location>
        <begin position="347"/>
        <end position="408"/>
    </location>
</feature>
<name>A0A8B2NQ58_9HYPH</name>
<dbReference type="OrthoDB" id="7311517at2"/>
<evidence type="ECO:0000256" key="2">
    <source>
        <dbReference type="SAM" id="MobiDB-lite"/>
    </source>
</evidence>
<dbReference type="Pfam" id="PF13539">
    <property type="entry name" value="Peptidase_M15_4"/>
    <property type="match status" value="1"/>
</dbReference>
<comment type="caution">
    <text evidence="4">The sequence shown here is derived from an EMBL/GenBank/DDBJ whole genome shotgun (WGS) entry which is preliminary data.</text>
</comment>
<feature type="compositionally biased region" description="Basic and acidic residues" evidence="2">
    <location>
        <begin position="835"/>
        <end position="845"/>
    </location>
</feature>
<gene>
    <name evidence="4" type="ORF">DLJ53_20730</name>
</gene>
<dbReference type="InterPro" id="IPR009045">
    <property type="entry name" value="Zn_M74/Hedgehog-like"/>
</dbReference>
<evidence type="ECO:0000256" key="1">
    <source>
        <dbReference type="SAM" id="Coils"/>
    </source>
</evidence>
<feature type="region of interest" description="Disordered" evidence="2">
    <location>
        <begin position="409"/>
        <end position="431"/>
    </location>
</feature>
<dbReference type="Proteomes" id="UP000249590">
    <property type="component" value="Unassembled WGS sequence"/>
</dbReference>